<keyword evidence="2" id="KW-0732">Signal</keyword>
<feature type="compositionally biased region" description="Pro residues" evidence="1">
    <location>
        <begin position="51"/>
        <end position="64"/>
    </location>
</feature>
<dbReference type="PANTHER" id="PTHR10579">
    <property type="entry name" value="CALCIUM-ACTIVATED CHLORIDE CHANNEL REGULATOR"/>
    <property type="match status" value="1"/>
</dbReference>
<gene>
    <name evidence="4" type="ORF">GJV26_01070</name>
</gene>
<dbReference type="InterPro" id="IPR002035">
    <property type="entry name" value="VWF_A"/>
</dbReference>
<dbReference type="PROSITE" id="PS50234">
    <property type="entry name" value="VWFA"/>
    <property type="match status" value="1"/>
</dbReference>
<dbReference type="PANTHER" id="PTHR10579:SF43">
    <property type="entry name" value="ZINC FINGER (C3HC4-TYPE RING FINGER) FAMILY PROTEIN"/>
    <property type="match status" value="1"/>
</dbReference>
<dbReference type="SUPFAM" id="SSF53300">
    <property type="entry name" value="vWA-like"/>
    <property type="match status" value="1"/>
</dbReference>
<dbReference type="PROSITE" id="PS51257">
    <property type="entry name" value="PROKAR_LIPOPROTEIN"/>
    <property type="match status" value="1"/>
</dbReference>
<evidence type="ECO:0000313" key="5">
    <source>
        <dbReference type="Proteomes" id="UP000431684"/>
    </source>
</evidence>
<sequence>MKFPVPTAAALGSIMLLLSACSTDTSRQADVAAPAPSPGPDMTHPAAPAAPVTPPAPPAPPAPAPSFGGMAGVAPGTARPMIALRAPHAPYIVPGPVFLPGGTDKFPDKEAGKAVLVAEQPVSTFSADVDTASYAFVRRMLSAGQQPPLAAVRVEEMVNYFPYRYTAPRDRARPFAISTEVVPSPWKAGNQLMHIAVRGYDIDVAERPRANVVLLVDVSGSMMPPDRLPLLQQAFRLFAQQLRDEDRVAIVTYANGTHVVLEPTAGKERGKIADAIAALHGGGGTAGEAGLQRAYELAERHFDPKAVNRVILATDGDFNLGMTDPRQLEKFIVDKRKTGVYLSILGVGAGNLNDALMQRLAQSGNGNAAYVDSLLEARKAMGEELGSTMFPIANDVKLQVEFNPAQVAAYRLIGYETRMLQRQDFKDDKVDAGDIGAGHTVTAIYEITPAGAAAGLVDPPRYGGNRPADGKNRESGKGKGGDELCFVKLRYKLPGESASRQLEHPVRAASARVRFDAAPEDQRFAIAVAAFGQRLRGEPQLADMGYEDIAALANGARGQDPQGYRAEFVKLVRMAESLDKAGPQVSQGAPGMIVPLRR</sequence>
<dbReference type="AlphaFoldDB" id="A0A6I3X2N7"/>
<dbReference type="InterPro" id="IPR051266">
    <property type="entry name" value="CLCR"/>
</dbReference>
<dbReference type="Gene3D" id="3.40.50.410">
    <property type="entry name" value="von Willebrand factor, type A domain"/>
    <property type="match status" value="1"/>
</dbReference>
<dbReference type="CDD" id="cd01465">
    <property type="entry name" value="vWA_subgroup"/>
    <property type="match status" value="1"/>
</dbReference>
<feature type="region of interest" description="Disordered" evidence="1">
    <location>
        <begin position="458"/>
        <end position="479"/>
    </location>
</feature>
<dbReference type="RefSeq" id="WP_155706896.1">
    <property type="nucleotide sequence ID" value="NZ_BMWU01000027.1"/>
</dbReference>
<dbReference type="InterPro" id="IPR022156">
    <property type="entry name" value="Uncharacterised_YfbK_N"/>
</dbReference>
<keyword evidence="5" id="KW-1185">Reference proteome</keyword>
<feature type="compositionally biased region" description="Basic and acidic residues" evidence="1">
    <location>
        <begin position="468"/>
        <end position="479"/>
    </location>
</feature>
<dbReference type="InterPro" id="IPR021908">
    <property type="entry name" value="YfbK_C"/>
</dbReference>
<accession>A0A6I3X2N7</accession>
<dbReference type="EMBL" id="WNWM01000002">
    <property type="protein sequence ID" value="MUI11089.1"/>
    <property type="molecule type" value="Genomic_DNA"/>
</dbReference>
<evidence type="ECO:0000256" key="1">
    <source>
        <dbReference type="SAM" id="MobiDB-lite"/>
    </source>
</evidence>
<name>A0A6I3X2N7_9BURK</name>
<reference evidence="4 5" key="1">
    <citation type="submission" date="2019-11" db="EMBL/GenBank/DDBJ databases">
        <title>Draft Genome Sequences of Six Type Strains of the Genus Massilia.</title>
        <authorList>
            <person name="Miess H."/>
            <person name="Frediansyah A."/>
            <person name="Goeker M."/>
            <person name="Gross H."/>
        </authorList>
    </citation>
    <scope>NUCLEOTIDE SEQUENCE [LARGE SCALE GENOMIC DNA]</scope>
    <source>
        <strain evidence="4 5">DSM 17513</strain>
    </source>
</reference>
<feature type="region of interest" description="Disordered" evidence="1">
    <location>
        <begin position="28"/>
        <end position="64"/>
    </location>
</feature>
<dbReference type="Proteomes" id="UP000431684">
    <property type="component" value="Unassembled WGS sequence"/>
</dbReference>
<dbReference type="Pfam" id="PF13519">
    <property type="entry name" value="VWA_2"/>
    <property type="match status" value="1"/>
</dbReference>
<proteinExistence type="predicted"/>
<feature type="domain" description="VWFA" evidence="3">
    <location>
        <begin position="211"/>
        <end position="389"/>
    </location>
</feature>
<dbReference type="InterPro" id="IPR036465">
    <property type="entry name" value="vWFA_dom_sf"/>
</dbReference>
<dbReference type="SMART" id="SM00327">
    <property type="entry name" value="VWA"/>
    <property type="match status" value="1"/>
</dbReference>
<protein>
    <submittedName>
        <fullName evidence="4">DUF3520 domain-containing protein</fullName>
    </submittedName>
</protein>
<feature type="signal peptide" evidence="2">
    <location>
        <begin position="1"/>
        <end position="22"/>
    </location>
</feature>
<dbReference type="OrthoDB" id="9805121at2"/>
<evidence type="ECO:0000259" key="3">
    <source>
        <dbReference type="PROSITE" id="PS50234"/>
    </source>
</evidence>
<evidence type="ECO:0000256" key="2">
    <source>
        <dbReference type="SAM" id="SignalP"/>
    </source>
</evidence>
<comment type="caution">
    <text evidence="4">The sequence shown here is derived from an EMBL/GenBank/DDBJ whole genome shotgun (WGS) entry which is preliminary data.</text>
</comment>
<dbReference type="Pfam" id="PF12034">
    <property type="entry name" value="YfbK_C"/>
    <property type="match status" value="1"/>
</dbReference>
<feature type="chain" id="PRO_5026266605" evidence="2">
    <location>
        <begin position="23"/>
        <end position="598"/>
    </location>
</feature>
<dbReference type="Pfam" id="PF12450">
    <property type="entry name" value="vWF_A"/>
    <property type="match status" value="1"/>
</dbReference>
<evidence type="ECO:0000313" key="4">
    <source>
        <dbReference type="EMBL" id="MUI11089.1"/>
    </source>
</evidence>
<organism evidence="4 5">
    <name type="scientific">Pseudoduganella dura</name>
    <dbReference type="NCBI Taxonomy" id="321982"/>
    <lineage>
        <taxon>Bacteria</taxon>
        <taxon>Pseudomonadati</taxon>
        <taxon>Pseudomonadota</taxon>
        <taxon>Betaproteobacteria</taxon>
        <taxon>Burkholderiales</taxon>
        <taxon>Oxalobacteraceae</taxon>
        <taxon>Telluria group</taxon>
        <taxon>Pseudoduganella</taxon>
    </lineage>
</organism>